<dbReference type="PANTHER" id="PTHR33064">
    <property type="entry name" value="POL PROTEIN"/>
    <property type="match status" value="1"/>
</dbReference>
<dbReference type="InterPro" id="IPR012337">
    <property type="entry name" value="RNaseH-like_sf"/>
</dbReference>
<dbReference type="EMBL" id="JANPWB010000016">
    <property type="protein sequence ID" value="KAJ1083458.1"/>
    <property type="molecule type" value="Genomic_DNA"/>
</dbReference>
<gene>
    <name evidence="6" type="ORF">NDU88_003617</name>
</gene>
<dbReference type="FunFam" id="3.30.70.270:FF:000020">
    <property type="entry name" value="Transposon Tf2-6 polyprotein-like Protein"/>
    <property type="match status" value="1"/>
</dbReference>
<dbReference type="GO" id="GO:0006259">
    <property type="term" value="P:DNA metabolic process"/>
    <property type="evidence" value="ECO:0007669"/>
    <property type="project" value="UniProtKB-ARBA"/>
</dbReference>
<feature type="region of interest" description="Disordered" evidence="3">
    <location>
        <begin position="712"/>
        <end position="736"/>
    </location>
</feature>
<dbReference type="AlphaFoldDB" id="A0AAV7L4D5"/>
<dbReference type="InterPro" id="IPR043502">
    <property type="entry name" value="DNA/RNA_pol_sf"/>
</dbReference>
<name>A0AAV7L4D5_PLEWA</name>
<dbReference type="InterPro" id="IPR000477">
    <property type="entry name" value="RT_dom"/>
</dbReference>
<feature type="domain" description="RNase H type-1" evidence="5">
    <location>
        <begin position="445"/>
        <end position="589"/>
    </location>
</feature>
<dbReference type="Pfam" id="PF00078">
    <property type="entry name" value="RVT_1"/>
    <property type="match status" value="1"/>
</dbReference>
<evidence type="ECO:0000256" key="1">
    <source>
        <dbReference type="ARBA" id="ARBA00010879"/>
    </source>
</evidence>
<dbReference type="SUPFAM" id="SSF53098">
    <property type="entry name" value="Ribonuclease H-like"/>
    <property type="match status" value="1"/>
</dbReference>
<dbReference type="Pfam" id="PF00075">
    <property type="entry name" value="RNase_H"/>
    <property type="match status" value="1"/>
</dbReference>
<dbReference type="Pfam" id="PF17919">
    <property type="entry name" value="RT_RNaseH_2"/>
    <property type="match status" value="1"/>
</dbReference>
<dbReference type="GO" id="GO:0004523">
    <property type="term" value="F:RNA-DNA hybrid ribonuclease activity"/>
    <property type="evidence" value="ECO:0007669"/>
    <property type="project" value="UniProtKB-EC"/>
</dbReference>
<evidence type="ECO:0000259" key="4">
    <source>
        <dbReference type="PROSITE" id="PS50878"/>
    </source>
</evidence>
<dbReference type="InterPro" id="IPR041577">
    <property type="entry name" value="RT_RNaseH_2"/>
</dbReference>
<dbReference type="InterPro" id="IPR051320">
    <property type="entry name" value="Viral_Replic_Matur_Polypro"/>
</dbReference>
<evidence type="ECO:0000259" key="5">
    <source>
        <dbReference type="PROSITE" id="PS50879"/>
    </source>
</evidence>
<feature type="domain" description="Reverse transcriptase" evidence="4">
    <location>
        <begin position="1"/>
        <end position="195"/>
    </location>
</feature>
<dbReference type="Gene3D" id="3.30.70.270">
    <property type="match status" value="2"/>
</dbReference>
<dbReference type="Gene3D" id="3.30.420.10">
    <property type="entry name" value="Ribonuclease H-like superfamily/Ribonuclease H"/>
    <property type="match status" value="1"/>
</dbReference>
<dbReference type="GO" id="GO:0003676">
    <property type="term" value="F:nucleic acid binding"/>
    <property type="evidence" value="ECO:0007669"/>
    <property type="project" value="InterPro"/>
</dbReference>
<dbReference type="Gene3D" id="3.10.20.370">
    <property type="match status" value="1"/>
</dbReference>
<sequence length="793" mass="87909">MKVAQLIDEFVKQGVQKEVLSSPCNSPTIGLIKPSGKVRIVQDLRKINDIIVKCCPVVPNPAVIMFQAPCDAEWFSVIDLSQAFFSVPLHEDSQFLFCFKFLDRVYSWCRIPQGFSESPSIFNQILKKDLESLELPFESTLVQYIDDLLIASKTESDCTADTIALLNHLGRNGHKVSPSKLQFCQKKVKYLGHQIEKGLRRIMKERITSVLQMSPPKTRREVRKFLGMVSYCRQWIPNFSTLAKPLLKLTQKDALDEIELKGDEMDAFIDLKECMCRAPALGMPDYTKPFTLFCHERDACSLSVLTQAHGGVNRPVAYFSATLDPVAAALPGCLRAVAAVGISLNQSEGIVIGHPLTVMVPHSVEILLTRSRTQHMTGARLTRYETIILGSPNVQLKWCTKLNPATLFPSENAEIENAEDIKHDCLQVTEFCTKPRPDIKDTGLEENDQVIFVHGSCLRDALRILKAGYAVCTITGVLEAPWLQGVYSAQVAELVALTRACQLSALMKVSIYTDSQYGFGIVHDFGQLWSQRGFMTSSGSPVKNGERIRELLHAIQLPGEVAVVKCSAHSKSQDYGPHSEFGWWRKPPTKREPPLGRSAVKRPRRTFWLSRWAGGRPPKECPLGQRERPCNNEAGSEWSRRSCRGATGAVAPVAIFTVCNADSENLSGALLGGPCTAHASGMGSAGAPRGPTTPVPAILVLAVKTARNRLAGRGSESPWRRCKKRRHGGFSQPGVIRRETAGPGWVTVASQPWSEYKRKHRQPVGGASIVRRTYKYTLVKIHVRRLAPHNNGK</sequence>
<keyword evidence="7" id="KW-1185">Reference proteome</keyword>
<evidence type="ECO:0000313" key="6">
    <source>
        <dbReference type="EMBL" id="KAJ1083458.1"/>
    </source>
</evidence>
<accession>A0AAV7L4D5</accession>
<organism evidence="6 7">
    <name type="scientific">Pleurodeles waltl</name>
    <name type="common">Iberian ribbed newt</name>
    <dbReference type="NCBI Taxonomy" id="8319"/>
    <lineage>
        <taxon>Eukaryota</taxon>
        <taxon>Metazoa</taxon>
        <taxon>Chordata</taxon>
        <taxon>Craniata</taxon>
        <taxon>Vertebrata</taxon>
        <taxon>Euteleostomi</taxon>
        <taxon>Amphibia</taxon>
        <taxon>Batrachia</taxon>
        <taxon>Caudata</taxon>
        <taxon>Salamandroidea</taxon>
        <taxon>Salamandridae</taxon>
        <taxon>Pleurodelinae</taxon>
        <taxon>Pleurodeles</taxon>
    </lineage>
</organism>
<dbReference type="InterPro" id="IPR043128">
    <property type="entry name" value="Rev_trsase/Diguanyl_cyclase"/>
</dbReference>
<protein>
    <recommendedName>
        <fullName evidence="2">ribonuclease H</fullName>
        <ecNumber evidence="2">3.1.26.4</ecNumber>
    </recommendedName>
</protein>
<comment type="caution">
    <text evidence="6">The sequence shown here is derived from an EMBL/GenBank/DDBJ whole genome shotgun (WGS) entry which is preliminary data.</text>
</comment>
<dbReference type="PROSITE" id="PS50878">
    <property type="entry name" value="RT_POL"/>
    <property type="match status" value="1"/>
</dbReference>
<dbReference type="PROSITE" id="PS50879">
    <property type="entry name" value="RNASE_H_1"/>
    <property type="match status" value="1"/>
</dbReference>
<dbReference type="PANTHER" id="PTHR33064:SF37">
    <property type="entry name" value="RIBONUCLEASE H"/>
    <property type="match status" value="1"/>
</dbReference>
<dbReference type="InterPro" id="IPR002156">
    <property type="entry name" value="RNaseH_domain"/>
</dbReference>
<dbReference type="Gene3D" id="3.10.10.10">
    <property type="entry name" value="HIV Type 1 Reverse Transcriptase, subunit A, domain 1"/>
    <property type="match status" value="1"/>
</dbReference>
<reference evidence="6" key="1">
    <citation type="journal article" date="2022" name="bioRxiv">
        <title>Sequencing and chromosome-scale assembly of the giantPleurodeles waltlgenome.</title>
        <authorList>
            <person name="Brown T."/>
            <person name="Elewa A."/>
            <person name="Iarovenko S."/>
            <person name="Subramanian E."/>
            <person name="Araus A.J."/>
            <person name="Petzold A."/>
            <person name="Susuki M."/>
            <person name="Suzuki K.-i.T."/>
            <person name="Hayashi T."/>
            <person name="Toyoda A."/>
            <person name="Oliveira C."/>
            <person name="Osipova E."/>
            <person name="Leigh N.D."/>
            <person name="Simon A."/>
            <person name="Yun M.H."/>
        </authorList>
    </citation>
    <scope>NUCLEOTIDE SEQUENCE</scope>
    <source>
        <strain evidence="6">20211129_DDA</strain>
        <tissue evidence="6">Liver</tissue>
    </source>
</reference>
<proteinExistence type="inferred from homology"/>
<dbReference type="InterPro" id="IPR036397">
    <property type="entry name" value="RNaseH_sf"/>
</dbReference>
<dbReference type="SUPFAM" id="SSF56672">
    <property type="entry name" value="DNA/RNA polymerases"/>
    <property type="match status" value="1"/>
</dbReference>
<evidence type="ECO:0000256" key="2">
    <source>
        <dbReference type="ARBA" id="ARBA00012180"/>
    </source>
</evidence>
<evidence type="ECO:0000313" key="7">
    <source>
        <dbReference type="Proteomes" id="UP001066276"/>
    </source>
</evidence>
<evidence type="ECO:0000256" key="3">
    <source>
        <dbReference type="SAM" id="MobiDB-lite"/>
    </source>
</evidence>
<dbReference type="EC" id="3.1.26.4" evidence="2"/>
<dbReference type="Proteomes" id="UP001066276">
    <property type="component" value="Chromosome 12"/>
</dbReference>
<comment type="similarity">
    <text evidence="1">Belongs to the beta type-B retroviral polymerase family. HERV class-II K(HML-2) pol subfamily.</text>
</comment>